<dbReference type="EMBL" id="JAATJA010000001">
    <property type="protein sequence ID" value="NJB66413.1"/>
    <property type="molecule type" value="Genomic_DNA"/>
</dbReference>
<keyword evidence="3" id="KW-1185">Reference proteome</keyword>
<proteinExistence type="predicted"/>
<name>A0A846QJQ9_9BACT</name>
<accession>A0A846QJQ9</accession>
<dbReference type="Proteomes" id="UP000580856">
    <property type="component" value="Unassembled WGS sequence"/>
</dbReference>
<evidence type="ECO:0000256" key="1">
    <source>
        <dbReference type="SAM" id="MobiDB-lite"/>
    </source>
</evidence>
<comment type="caution">
    <text evidence="2">The sequence shown here is derived from an EMBL/GenBank/DDBJ whole genome shotgun (WGS) entry which is preliminary data.</text>
</comment>
<sequence length="198" mass="22272">MFIQNKGLHTSKLKLLHKLAHAKTHRHTTHRLSRIGYTISLLRKTFQTRNAPGQARQIRNRPADIPKIINICHTQSNDAYDHKKAHRRHFIPNHADTNAKEGTPRHLHSLKKRKNPPQPPEASLTLLTIMAGSYSLSKLAHVHRVQPATAASCMISSYAFLGELSEKALAFNSLYPDDNRPYSPQKSRVTRGSGGFPA</sequence>
<feature type="compositionally biased region" description="Basic residues" evidence="1">
    <location>
        <begin position="105"/>
        <end position="115"/>
    </location>
</feature>
<protein>
    <submittedName>
        <fullName evidence="2">Uncharacterized protein</fullName>
    </submittedName>
</protein>
<feature type="region of interest" description="Disordered" evidence="1">
    <location>
        <begin position="176"/>
        <end position="198"/>
    </location>
</feature>
<gene>
    <name evidence="2" type="ORF">GGQ74_000053</name>
</gene>
<dbReference type="AlphaFoldDB" id="A0A846QJQ9"/>
<feature type="region of interest" description="Disordered" evidence="1">
    <location>
        <begin position="91"/>
        <end position="121"/>
    </location>
</feature>
<evidence type="ECO:0000313" key="2">
    <source>
        <dbReference type="EMBL" id="NJB66413.1"/>
    </source>
</evidence>
<evidence type="ECO:0000313" key="3">
    <source>
        <dbReference type="Proteomes" id="UP000580856"/>
    </source>
</evidence>
<organism evidence="2 3">
    <name type="scientific">Desulfobaculum xiamenense</name>
    <dbReference type="NCBI Taxonomy" id="995050"/>
    <lineage>
        <taxon>Bacteria</taxon>
        <taxon>Pseudomonadati</taxon>
        <taxon>Thermodesulfobacteriota</taxon>
        <taxon>Desulfovibrionia</taxon>
        <taxon>Desulfovibrionales</taxon>
        <taxon>Desulfovibrionaceae</taxon>
        <taxon>Desulfobaculum</taxon>
    </lineage>
</organism>
<reference evidence="2 3" key="1">
    <citation type="submission" date="2020-03" db="EMBL/GenBank/DDBJ databases">
        <title>Genomic Encyclopedia of Type Strains, Phase IV (KMG-IV): sequencing the most valuable type-strain genomes for metagenomic binning, comparative biology and taxonomic classification.</title>
        <authorList>
            <person name="Goeker M."/>
        </authorList>
    </citation>
    <scope>NUCLEOTIDE SEQUENCE [LARGE SCALE GENOMIC DNA]</scope>
    <source>
        <strain evidence="2 3">DSM 24233</strain>
    </source>
</reference>